<keyword evidence="3" id="KW-1185">Reference proteome</keyword>
<organism evidence="2 3">
    <name type="scientific">Scytonema millei VB511283</name>
    <dbReference type="NCBI Taxonomy" id="1245923"/>
    <lineage>
        <taxon>Bacteria</taxon>
        <taxon>Bacillati</taxon>
        <taxon>Cyanobacteriota</taxon>
        <taxon>Cyanophyceae</taxon>
        <taxon>Nostocales</taxon>
        <taxon>Scytonemataceae</taxon>
        <taxon>Scytonema</taxon>
    </lineage>
</organism>
<dbReference type="OrthoDB" id="5121913at2"/>
<evidence type="ECO:0000313" key="3">
    <source>
        <dbReference type="Proteomes" id="UP000031532"/>
    </source>
</evidence>
<proteinExistence type="predicted"/>
<dbReference type="RefSeq" id="WP_052290004.1">
    <property type="nucleotide sequence ID" value="NZ_JTJC03000001.1"/>
</dbReference>
<protein>
    <submittedName>
        <fullName evidence="2">Glycosyltransferase family 1 protein</fullName>
    </submittedName>
</protein>
<dbReference type="AlphaFoldDB" id="A0A9X5E450"/>
<accession>A0A9X5E450</accession>
<dbReference type="EMBL" id="JTJC03000001">
    <property type="protein sequence ID" value="NHC33844.1"/>
    <property type="molecule type" value="Genomic_DNA"/>
</dbReference>
<dbReference type="InterPro" id="IPR011990">
    <property type="entry name" value="TPR-like_helical_dom_sf"/>
</dbReference>
<comment type="caution">
    <text evidence="2">The sequence shown here is derived from an EMBL/GenBank/DDBJ whole genome shotgun (WGS) entry which is preliminary data.</text>
</comment>
<name>A0A9X5E450_9CYAN</name>
<evidence type="ECO:0000313" key="2">
    <source>
        <dbReference type="EMBL" id="NHC33844.1"/>
    </source>
</evidence>
<evidence type="ECO:0000259" key="1">
    <source>
        <dbReference type="Pfam" id="PF13524"/>
    </source>
</evidence>
<dbReference type="SUPFAM" id="SSF48452">
    <property type="entry name" value="TPR-like"/>
    <property type="match status" value="1"/>
</dbReference>
<sequence length="797" mass="92057">MENITKPKLVFFQPKHDQNLPNFTLLHRQQHIKCLSEFFEVILIHEDCDYQQICDKYQPDLTLFENAGNILDCHRLTIKNTHTHPQVPKLGLLNADAWCNSRAVFLSDMERWGIGTFFSISITAAEHTPEIAENLFVWPNFIDAEIYRDYGESKIVPVLFTGANYALYPWRQKIFKCVSQYYPSLVCPHLGYGGKQATARMIYGERYARTINASWFVPACGTVAKEMVRKHLEIPASRACLITEQSSALEAAGFVDMQNCVFADEHNVLDKLDYLFQNQEELESIINAGYQLAHSRHTLKQRDQIFQWFNLHKNLKPHQKVIQTSPFEPLIVVEKASRAINSHIKCDGLNSMLIHQGDKELEAHQYDKAEALYFRCLYHVGIMHEPKLRLAICSLYKGNAEKALEWIIPSIKCILEVYKAFDPDPVEWAYFIVALLCLGKLEEAKKRCDEFPNLSHTELDRVRWIVNLLTKTNKQHVASSDWRVYRASVHHLPDRNLSEWTKNICLMLRACSQLSLASNLEVISLDNQLLKLSDRNSNSSAREVLKSSEIQIISSEVMPKNAKLRNNRVFIRSELRKKFLKKIQQTSHKLISPLNLLEAKYGYFLPFPISEIRNDELLSTIKRLIKEENAKNLLLIGVSLDKGMAELLLNTCQEIAQGITVFCINQSSPQFTKLQRRYKNHSTAKFYQLPINCTNSFTIDIENCIGQIKLENEIDCFDMVLMGTSDVVSNIELSDRNFYMSKFFILEGINTLQGYKEYQYLSSTSTYILESQNPCLRNGYAIFKRIDRCSYFLTKNL</sequence>
<dbReference type="Proteomes" id="UP000031532">
    <property type="component" value="Unassembled WGS sequence"/>
</dbReference>
<feature type="domain" description="Spore protein YkvP/CgeB glycosyl transferase-like" evidence="1">
    <location>
        <begin position="177"/>
        <end position="302"/>
    </location>
</feature>
<dbReference type="InterPro" id="IPR055259">
    <property type="entry name" value="YkvP/CgeB_Glyco_trans-like"/>
</dbReference>
<gene>
    <name evidence="2" type="ORF">QH73_0004055</name>
</gene>
<dbReference type="Pfam" id="PF13524">
    <property type="entry name" value="Glyco_trans_1_2"/>
    <property type="match status" value="1"/>
</dbReference>
<reference evidence="2 3" key="1">
    <citation type="journal article" date="2015" name="Genome Announc.">
        <title>Draft Genome Sequence of the Terrestrial Cyanobacterium Scytonema millei VB511283, Isolated from Eastern India.</title>
        <authorList>
            <person name="Sen D."/>
            <person name="Chandrababunaidu M.M."/>
            <person name="Singh D."/>
            <person name="Sanghi N."/>
            <person name="Ghorai A."/>
            <person name="Mishra G.P."/>
            <person name="Madduluri M."/>
            <person name="Adhikary S.P."/>
            <person name="Tripathy S."/>
        </authorList>
    </citation>
    <scope>NUCLEOTIDE SEQUENCE [LARGE SCALE GENOMIC DNA]</scope>
    <source>
        <strain evidence="2 3">VB511283</strain>
    </source>
</reference>